<dbReference type="InterPro" id="IPR058634">
    <property type="entry name" value="AaeA-lik-b-barrel"/>
</dbReference>
<evidence type="ECO:0000259" key="8">
    <source>
        <dbReference type="Pfam" id="PF25876"/>
    </source>
</evidence>
<keyword evidence="3" id="KW-0812">Transmembrane</keyword>
<sequence length="335" mass="36415">MKKKITALVLLTAISMAGIGYIRSHNTISTDNAYIKADITAISPEVGGQVSAVYVTDNQRVNQGDALFAIDDTDYQANLSIAKSALAVAQAALTNNDSRLSLQLVNIAQAQSQIDSANANYDLQHTELARYKQLIAKSMISKTQYDTQHTKMIEAKARLDSAKLTLKAQQKNYDTLLSERDQLQAQYQQAQSKLNLSEIALERTVIKAPVSGYIANRQVQKGKFVQPGMGLITMVPDTIWVDANFKETQLKDIEPGQTVDIVLDMYPDTVLTGSVESITPATGAQFSLLPPQNATGNFVKVVQRVPVKINLTIPDSLKGKIYPGLSATVTVASQA</sequence>
<keyword evidence="7" id="KW-0732">Signal</keyword>
<evidence type="ECO:0000256" key="1">
    <source>
        <dbReference type="ARBA" id="ARBA00004167"/>
    </source>
</evidence>
<evidence type="ECO:0000256" key="5">
    <source>
        <dbReference type="ARBA" id="ARBA00023136"/>
    </source>
</evidence>
<comment type="similarity">
    <text evidence="2">Belongs to the membrane fusion protein (MFP) (TC 8.A.1) family.</text>
</comment>
<evidence type="ECO:0000256" key="2">
    <source>
        <dbReference type="ARBA" id="ARBA00009477"/>
    </source>
</evidence>
<dbReference type="Proteomes" id="UP000036097">
    <property type="component" value="Unassembled WGS sequence"/>
</dbReference>
<dbReference type="PANTHER" id="PTHR30386:SF26">
    <property type="entry name" value="TRANSPORT PROTEIN COMB"/>
    <property type="match status" value="1"/>
</dbReference>
<dbReference type="InterPro" id="IPR058624">
    <property type="entry name" value="MdtA-like_HH"/>
</dbReference>
<proteinExistence type="inferred from homology"/>
<dbReference type="InterPro" id="IPR058625">
    <property type="entry name" value="MdtA-like_BSH"/>
</dbReference>
<gene>
    <name evidence="11" type="ORF">ABT56_17965</name>
</gene>
<dbReference type="GO" id="GO:0055085">
    <property type="term" value="P:transmembrane transport"/>
    <property type="evidence" value="ECO:0007669"/>
    <property type="project" value="InterPro"/>
</dbReference>
<dbReference type="AlphaFoldDB" id="A0A0J1JN92"/>
<dbReference type="GO" id="GO:0016020">
    <property type="term" value="C:membrane"/>
    <property type="evidence" value="ECO:0007669"/>
    <property type="project" value="UniProtKB-SubCell"/>
</dbReference>
<feature type="domain" description="Multidrug resistance protein MdtA-like barrel-sandwich hybrid" evidence="9">
    <location>
        <begin position="41"/>
        <end position="228"/>
    </location>
</feature>
<keyword evidence="12" id="KW-1185">Reference proteome</keyword>
<comment type="caution">
    <text evidence="11">The sequence shown here is derived from an EMBL/GenBank/DDBJ whole genome shotgun (WGS) entry which is preliminary data.</text>
</comment>
<dbReference type="Pfam" id="PF25876">
    <property type="entry name" value="HH_MFP_RND"/>
    <property type="match status" value="1"/>
</dbReference>
<dbReference type="SUPFAM" id="SSF111369">
    <property type="entry name" value="HlyD-like secretion proteins"/>
    <property type="match status" value="3"/>
</dbReference>
<reference evidence="11 12" key="1">
    <citation type="submission" date="2015-05" db="EMBL/GenBank/DDBJ databases">
        <title>Photobacterium galathea sp. nov.</title>
        <authorList>
            <person name="Machado H."/>
            <person name="Gram L."/>
        </authorList>
    </citation>
    <scope>NUCLEOTIDE SEQUENCE [LARGE SCALE GENOMIC DNA]</scope>
    <source>
        <strain evidence="11 12">CGMCC 1.12159</strain>
    </source>
</reference>
<accession>A0A0J1JN92</accession>
<dbReference type="Gene3D" id="2.40.50.100">
    <property type="match status" value="1"/>
</dbReference>
<feature type="chain" id="PRO_5005253671" evidence="7">
    <location>
        <begin position="18"/>
        <end position="335"/>
    </location>
</feature>
<evidence type="ECO:0000313" key="11">
    <source>
        <dbReference type="EMBL" id="KLV03702.1"/>
    </source>
</evidence>
<organism evidence="11 12">
    <name type="scientific">Photobacterium aquae</name>
    <dbReference type="NCBI Taxonomy" id="1195763"/>
    <lineage>
        <taxon>Bacteria</taxon>
        <taxon>Pseudomonadati</taxon>
        <taxon>Pseudomonadota</taxon>
        <taxon>Gammaproteobacteria</taxon>
        <taxon>Vibrionales</taxon>
        <taxon>Vibrionaceae</taxon>
        <taxon>Photobacterium</taxon>
    </lineage>
</organism>
<dbReference type="STRING" id="1195763.ABT56_17965"/>
<dbReference type="PANTHER" id="PTHR30386">
    <property type="entry name" value="MEMBRANE FUSION SUBUNIT OF EMRAB-TOLC MULTIDRUG EFFLUX PUMP"/>
    <property type="match status" value="1"/>
</dbReference>
<keyword evidence="4" id="KW-1133">Transmembrane helix</keyword>
<evidence type="ECO:0000259" key="9">
    <source>
        <dbReference type="Pfam" id="PF25917"/>
    </source>
</evidence>
<dbReference type="OrthoDB" id="9811754at2"/>
<dbReference type="InterPro" id="IPR050739">
    <property type="entry name" value="MFP"/>
</dbReference>
<name>A0A0J1JN92_9GAMM</name>
<feature type="signal peptide" evidence="7">
    <location>
        <begin position="1"/>
        <end position="17"/>
    </location>
</feature>
<feature type="domain" description="Multidrug resistance protein MdtA-like alpha-helical hairpin" evidence="8">
    <location>
        <begin position="107"/>
        <end position="169"/>
    </location>
</feature>
<dbReference type="RefSeq" id="WP_047880288.1">
    <property type="nucleotide sequence ID" value="NZ_LDOT01000027.1"/>
</dbReference>
<feature type="coiled-coil region" evidence="6">
    <location>
        <begin position="152"/>
        <end position="200"/>
    </location>
</feature>
<dbReference type="PATRIC" id="fig|1195763.3.peg.3835"/>
<keyword evidence="5" id="KW-0472">Membrane</keyword>
<dbReference type="EMBL" id="LDOT01000027">
    <property type="protein sequence ID" value="KLV03702.1"/>
    <property type="molecule type" value="Genomic_DNA"/>
</dbReference>
<dbReference type="Pfam" id="PF25963">
    <property type="entry name" value="Beta-barrel_AAEA"/>
    <property type="match status" value="1"/>
</dbReference>
<evidence type="ECO:0000256" key="6">
    <source>
        <dbReference type="SAM" id="Coils"/>
    </source>
</evidence>
<evidence type="ECO:0000256" key="7">
    <source>
        <dbReference type="SAM" id="SignalP"/>
    </source>
</evidence>
<dbReference type="Pfam" id="PF25917">
    <property type="entry name" value="BSH_RND"/>
    <property type="match status" value="1"/>
</dbReference>
<feature type="domain" description="p-hydroxybenzoic acid efflux pump subunit AaeA-like beta-barrel" evidence="10">
    <location>
        <begin position="239"/>
        <end position="331"/>
    </location>
</feature>
<dbReference type="Gene3D" id="2.40.30.170">
    <property type="match status" value="1"/>
</dbReference>
<protein>
    <submittedName>
        <fullName evidence="11">Multidrug transporter</fullName>
    </submittedName>
</protein>
<evidence type="ECO:0000256" key="3">
    <source>
        <dbReference type="ARBA" id="ARBA00022692"/>
    </source>
</evidence>
<keyword evidence="6" id="KW-0175">Coiled coil</keyword>
<evidence type="ECO:0000256" key="4">
    <source>
        <dbReference type="ARBA" id="ARBA00022989"/>
    </source>
</evidence>
<evidence type="ECO:0000259" key="10">
    <source>
        <dbReference type="Pfam" id="PF25963"/>
    </source>
</evidence>
<comment type="subcellular location">
    <subcellularLocation>
        <location evidence="1">Membrane</location>
        <topology evidence="1">Single-pass membrane protein</topology>
    </subcellularLocation>
</comment>
<dbReference type="Gene3D" id="1.10.287.470">
    <property type="entry name" value="Helix hairpin bin"/>
    <property type="match status" value="1"/>
</dbReference>
<evidence type="ECO:0000313" key="12">
    <source>
        <dbReference type="Proteomes" id="UP000036097"/>
    </source>
</evidence>